<keyword evidence="2" id="KW-1133">Transmembrane helix</keyword>
<comment type="caution">
    <text evidence="3">The sequence shown here is derived from an EMBL/GenBank/DDBJ whole genome shotgun (WGS) entry which is preliminary data.</text>
</comment>
<feature type="region of interest" description="Disordered" evidence="1">
    <location>
        <begin position="290"/>
        <end position="309"/>
    </location>
</feature>
<protein>
    <submittedName>
        <fullName evidence="3">Uncharacterized protein</fullName>
    </submittedName>
</protein>
<evidence type="ECO:0000256" key="2">
    <source>
        <dbReference type="SAM" id="Phobius"/>
    </source>
</evidence>
<dbReference type="AlphaFoldDB" id="A0AAE0MU75"/>
<dbReference type="GeneID" id="87868674"/>
<sequence>MPSSRRPAKKKRRSQTTQTTVTKPPNLGGRIMWLPKVNELSTPSGLPDAWHDHPVILLSPKPLPNNEVVILMVTSFGGRDLITRHRHDYERRKRAHYLPIDPSPAHPDAPDKNVVLKLGGGAVLRKNSWVNTETQYRVVLSLLRNYEWRTGKLFMLMPESYARLMDFVGFRADEVVAGPSMSVGMSETPEPEAGPTVTQTPTPPLTPERRPVVVPELVPGPVARLPEVVEPAMAHDSDSDTTIVAEDYWEADMRHRRDQVFNQRFTITREGNHGSNPSVFMGAHRASYATSASEQLRQQPHLPVSPNVPTAPSRSELLWVLRQANNERSSLLRPQTQATAPNPQAKSQVPAPATRTGYGTIPSSSRPPQIHTPRAQGQAHSRIQDPLTAAATARARARALAAAELPMLERKRPKHTWFSRLGLPFRFDFVFFGTSATNARARARAYGEVIAVARTQAGMDRGPRVGGVGGRRPAQYEGMITRAEARAVERELNAGPAFEYARLAPSDVEGEGKEKGRLSMLAKGVLVFVVLLVQATLLAAVVWGFVHLSADKAIVEWVARAAGKVVGAWEVCVWAFWKVVDFLEFLVQLILGLLCWGFIIACLASCCGCCG</sequence>
<dbReference type="RefSeq" id="XP_062683734.1">
    <property type="nucleotide sequence ID" value="XM_062831520.1"/>
</dbReference>
<feature type="transmembrane region" description="Helical" evidence="2">
    <location>
        <begin position="525"/>
        <end position="546"/>
    </location>
</feature>
<feature type="region of interest" description="Disordered" evidence="1">
    <location>
        <begin position="1"/>
        <end position="27"/>
    </location>
</feature>
<dbReference type="PANTHER" id="PTHR37048">
    <property type="entry name" value="QUESTIONABLE PROTEIN"/>
    <property type="match status" value="1"/>
</dbReference>
<gene>
    <name evidence="3" type="ORF">B0H65DRAFT_88282</name>
</gene>
<evidence type="ECO:0000256" key="1">
    <source>
        <dbReference type="SAM" id="MobiDB-lite"/>
    </source>
</evidence>
<keyword evidence="2" id="KW-0812">Transmembrane</keyword>
<accession>A0AAE0MU75</accession>
<reference evidence="3" key="1">
    <citation type="journal article" date="2023" name="Mol. Phylogenet. Evol.">
        <title>Genome-scale phylogeny and comparative genomics of the fungal order Sordariales.</title>
        <authorList>
            <person name="Hensen N."/>
            <person name="Bonometti L."/>
            <person name="Westerberg I."/>
            <person name="Brannstrom I.O."/>
            <person name="Guillou S."/>
            <person name="Cros-Aarteil S."/>
            <person name="Calhoun S."/>
            <person name="Haridas S."/>
            <person name="Kuo A."/>
            <person name="Mondo S."/>
            <person name="Pangilinan J."/>
            <person name="Riley R."/>
            <person name="LaButti K."/>
            <person name="Andreopoulos B."/>
            <person name="Lipzen A."/>
            <person name="Chen C."/>
            <person name="Yan M."/>
            <person name="Daum C."/>
            <person name="Ng V."/>
            <person name="Clum A."/>
            <person name="Steindorff A."/>
            <person name="Ohm R.A."/>
            <person name="Martin F."/>
            <person name="Silar P."/>
            <person name="Natvig D.O."/>
            <person name="Lalanne C."/>
            <person name="Gautier V."/>
            <person name="Ament-Velasquez S.L."/>
            <person name="Kruys A."/>
            <person name="Hutchinson M.I."/>
            <person name="Powell A.J."/>
            <person name="Barry K."/>
            <person name="Miller A.N."/>
            <person name="Grigoriev I.V."/>
            <person name="Debuchy R."/>
            <person name="Gladieux P."/>
            <person name="Hiltunen Thoren M."/>
            <person name="Johannesson H."/>
        </authorList>
    </citation>
    <scope>NUCLEOTIDE SEQUENCE</scope>
    <source>
        <strain evidence="3">CBS 560.94</strain>
    </source>
</reference>
<proteinExistence type="predicted"/>
<name>A0AAE0MU75_9PEZI</name>
<feature type="transmembrane region" description="Helical" evidence="2">
    <location>
        <begin position="585"/>
        <end position="610"/>
    </location>
</feature>
<feature type="region of interest" description="Disordered" evidence="1">
    <location>
        <begin position="330"/>
        <end position="381"/>
    </location>
</feature>
<organism evidence="3 4">
    <name type="scientific">Neurospora tetraspora</name>
    <dbReference type="NCBI Taxonomy" id="94610"/>
    <lineage>
        <taxon>Eukaryota</taxon>
        <taxon>Fungi</taxon>
        <taxon>Dikarya</taxon>
        <taxon>Ascomycota</taxon>
        <taxon>Pezizomycotina</taxon>
        <taxon>Sordariomycetes</taxon>
        <taxon>Sordariomycetidae</taxon>
        <taxon>Sordariales</taxon>
        <taxon>Sordariaceae</taxon>
        <taxon>Neurospora</taxon>
    </lineage>
</organism>
<evidence type="ECO:0000313" key="4">
    <source>
        <dbReference type="Proteomes" id="UP001278500"/>
    </source>
</evidence>
<feature type="region of interest" description="Disordered" evidence="1">
    <location>
        <begin position="183"/>
        <end position="210"/>
    </location>
</feature>
<dbReference type="EMBL" id="JAUEPP010000002">
    <property type="protein sequence ID" value="KAK3350439.1"/>
    <property type="molecule type" value="Genomic_DNA"/>
</dbReference>
<dbReference type="PANTHER" id="PTHR37048:SF2">
    <property type="entry name" value="QUESTIONABLE PROTEIN"/>
    <property type="match status" value="1"/>
</dbReference>
<keyword evidence="4" id="KW-1185">Reference proteome</keyword>
<dbReference type="Proteomes" id="UP001278500">
    <property type="component" value="Unassembled WGS sequence"/>
</dbReference>
<feature type="compositionally biased region" description="Polar residues" evidence="1">
    <location>
        <begin position="330"/>
        <end position="347"/>
    </location>
</feature>
<feature type="compositionally biased region" description="Basic residues" evidence="1">
    <location>
        <begin position="1"/>
        <end position="14"/>
    </location>
</feature>
<reference evidence="3" key="2">
    <citation type="submission" date="2023-06" db="EMBL/GenBank/DDBJ databases">
        <authorList>
            <consortium name="Lawrence Berkeley National Laboratory"/>
            <person name="Haridas S."/>
            <person name="Hensen N."/>
            <person name="Bonometti L."/>
            <person name="Westerberg I."/>
            <person name="Brannstrom I.O."/>
            <person name="Guillou S."/>
            <person name="Cros-Aarteil S."/>
            <person name="Calhoun S."/>
            <person name="Kuo A."/>
            <person name="Mondo S."/>
            <person name="Pangilinan J."/>
            <person name="Riley R."/>
            <person name="Labutti K."/>
            <person name="Andreopoulos B."/>
            <person name="Lipzen A."/>
            <person name="Chen C."/>
            <person name="Yanf M."/>
            <person name="Daum C."/>
            <person name="Ng V."/>
            <person name="Clum A."/>
            <person name="Steindorff A."/>
            <person name="Ohm R."/>
            <person name="Martin F."/>
            <person name="Silar P."/>
            <person name="Natvig D."/>
            <person name="Lalanne C."/>
            <person name="Gautier V."/>
            <person name="Ament-Velasquez S.L."/>
            <person name="Kruys A."/>
            <person name="Hutchinson M.I."/>
            <person name="Powell A.J."/>
            <person name="Barry K."/>
            <person name="Miller A.N."/>
            <person name="Grigoriev I.V."/>
            <person name="Debuchy R."/>
            <person name="Gladieux P."/>
            <person name="Thoren M.H."/>
            <person name="Johannesson H."/>
        </authorList>
    </citation>
    <scope>NUCLEOTIDE SEQUENCE</scope>
    <source>
        <strain evidence="3">CBS 560.94</strain>
    </source>
</reference>
<evidence type="ECO:0000313" key="3">
    <source>
        <dbReference type="EMBL" id="KAK3350439.1"/>
    </source>
</evidence>
<keyword evidence="2" id="KW-0472">Membrane</keyword>